<sequence>MGLPLTKTNFDANAYLAWEADQPDKSEYVAGEVFAMVGVRRVHATVAGNVFAKLREHLRGSPCLSFISDMKLRVAAADAFFYPDVMVTCDPRDRRADLYVEHPHLIVEILSDSTAAYDRGAKFASYRQITELQEFVLIDIDARRVEVFRRQPGNEWLLHDYAGEPDCHFESVKLALGMAAVFEDVDVDAPAAQA</sequence>
<evidence type="ECO:0000313" key="2">
    <source>
        <dbReference type="EMBL" id="OLP07708.1"/>
    </source>
</evidence>
<dbReference type="RefSeq" id="WP_075585580.1">
    <property type="nucleotide sequence ID" value="NZ_MSYM01000007.1"/>
</dbReference>
<feature type="domain" description="Putative restriction endonuclease" evidence="1">
    <location>
        <begin position="14"/>
        <end position="164"/>
    </location>
</feature>
<evidence type="ECO:0000259" key="1">
    <source>
        <dbReference type="Pfam" id="PF05685"/>
    </source>
</evidence>
<dbReference type="Proteomes" id="UP000185911">
    <property type="component" value="Unassembled WGS sequence"/>
</dbReference>
<dbReference type="STRING" id="81479.RA876_17975"/>
<accession>A0A1Q8YI16</accession>
<dbReference type="InterPro" id="IPR011335">
    <property type="entry name" value="Restrct_endonuc-II-like"/>
</dbReference>
<dbReference type="CDD" id="cd06260">
    <property type="entry name" value="DUF820-like"/>
    <property type="match status" value="1"/>
</dbReference>
<gene>
    <name evidence="2" type="ORF">BLL52_0804</name>
</gene>
<dbReference type="Gene3D" id="3.90.1570.10">
    <property type="entry name" value="tt1808, chain A"/>
    <property type="match status" value="1"/>
</dbReference>
<dbReference type="AlphaFoldDB" id="A0A1Q8YI16"/>
<dbReference type="InterPro" id="IPR012296">
    <property type="entry name" value="Nuclease_put_TT1808"/>
</dbReference>
<comment type="caution">
    <text evidence="2">The sequence shown here is derived from an EMBL/GenBank/DDBJ whole genome shotgun (WGS) entry which is preliminary data.</text>
</comment>
<dbReference type="SUPFAM" id="SSF52980">
    <property type="entry name" value="Restriction endonuclease-like"/>
    <property type="match status" value="1"/>
</dbReference>
<dbReference type="PANTHER" id="PTHR36558:SF1">
    <property type="entry name" value="RESTRICTION ENDONUCLEASE DOMAIN-CONTAINING PROTEIN-RELATED"/>
    <property type="match status" value="1"/>
</dbReference>
<keyword evidence="3" id="KW-1185">Reference proteome</keyword>
<dbReference type="PANTHER" id="PTHR36558">
    <property type="entry name" value="GLR1098 PROTEIN"/>
    <property type="match status" value="1"/>
</dbReference>
<name>A0A1Q8YI16_9BURK</name>
<protein>
    <recommendedName>
        <fullName evidence="1">Putative restriction endonuclease domain-containing protein</fullName>
    </recommendedName>
</protein>
<evidence type="ECO:0000313" key="3">
    <source>
        <dbReference type="Proteomes" id="UP000185911"/>
    </source>
</evidence>
<dbReference type="InterPro" id="IPR008538">
    <property type="entry name" value="Uma2"/>
</dbReference>
<organism evidence="2 3">
    <name type="scientific">Rhodoferax antarcticus ANT.BR</name>
    <dbReference type="NCBI Taxonomy" id="1111071"/>
    <lineage>
        <taxon>Bacteria</taxon>
        <taxon>Pseudomonadati</taxon>
        <taxon>Pseudomonadota</taxon>
        <taxon>Betaproteobacteria</taxon>
        <taxon>Burkholderiales</taxon>
        <taxon>Comamonadaceae</taxon>
        <taxon>Rhodoferax</taxon>
    </lineage>
</organism>
<dbReference type="EMBL" id="MSYM01000007">
    <property type="protein sequence ID" value="OLP07708.1"/>
    <property type="molecule type" value="Genomic_DNA"/>
</dbReference>
<proteinExistence type="predicted"/>
<reference evidence="2 3" key="1">
    <citation type="submission" date="2017-01" db="EMBL/GenBank/DDBJ databases">
        <title>Genome sequence of Rhodoferax antarcticus ANT.BR, a psychrophilic purple nonsulfur bacterium from an Antarctic microbial mat.</title>
        <authorList>
            <person name="Baker J."/>
            <person name="Riester C."/>
            <person name="Skinner B."/>
            <person name="Newell A."/>
            <person name="Swingley W."/>
            <person name="Madigan M."/>
            <person name="Jung D."/>
            <person name="Asao M."/>
            <person name="Chen M."/>
            <person name="Loughlin P."/>
            <person name="Pan H."/>
            <person name="Lin S."/>
            <person name="Li N."/>
            <person name="Shaw J."/>
            <person name="Prado M."/>
            <person name="Sherman C."/>
            <person name="Li X."/>
            <person name="Tang J."/>
            <person name="Blankenship R."/>
            <person name="Zhao T."/>
            <person name="Touchman J."/>
            <person name="Sattley M."/>
        </authorList>
    </citation>
    <scope>NUCLEOTIDE SEQUENCE [LARGE SCALE GENOMIC DNA]</scope>
    <source>
        <strain evidence="2 3">ANT.BR</strain>
    </source>
</reference>
<dbReference type="Pfam" id="PF05685">
    <property type="entry name" value="Uma2"/>
    <property type="match status" value="1"/>
</dbReference>